<keyword evidence="6 9" id="KW-0449">Lipoprotein</keyword>
<evidence type="ECO:0000256" key="8">
    <source>
        <dbReference type="SAM" id="SignalP"/>
    </source>
</evidence>
<keyword evidence="5" id="KW-0998">Cell outer membrane</keyword>
<evidence type="ECO:0000256" key="3">
    <source>
        <dbReference type="ARBA" id="ARBA00023136"/>
    </source>
</evidence>
<dbReference type="RefSeq" id="WP_183366429.1">
    <property type="nucleotide sequence ID" value="NZ_JACIEZ010000004.1"/>
</dbReference>
<keyword evidence="4" id="KW-0564">Palmitate</keyword>
<organism evidence="9 10">
    <name type="scientific">Gellertiella hungarica</name>
    <dbReference type="NCBI Taxonomy" id="1572859"/>
    <lineage>
        <taxon>Bacteria</taxon>
        <taxon>Pseudomonadati</taxon>
        <taxon>Pseudomonadota</taxon>
        <taxon>Alphaproteobacteria</taxon>
        <taxon>Hyphomicrobiales</taxon>
        <taxon>Rhizobiaceae</taxon>
        <taxon>Gellertiella</taxon>
    </lineage>
</organism>
<proteinExistence type="predicted"/>
<dbReference type="Proteomes" id="UP000528286">
    <property type="component" value="Unassembled WGS sequence"/>
</dbReference>
<keyword evidence="2 8" id="KW-0732">Signal</keyword>
<evidence type="ECO:0000313" key="9">
    <source>
        <dbReference type="EMBL" id="MBB4065117.1"/>
    </source>
</evidence>
<evidence type="ECO:0000256" key="5">
    <source>
        <dbReference type="ARBA" id="ARBA00023237"/>
    </source>
</evidence>
<evidence type="ECO:0000256" key="7">
    <source>
        <dbReference type="SAM" id="MobiDB-lite"/>
    </source>
</evidence>
<keyword evidence="10" id="KW-1185">Reference proteome</keyword>
<evidence type="ECO:0000313" key="10">
    <source>
        <dbReference type="Proteomes" id="UP000528286"/>
    </source>
</evidence>
<protein>
    <submittedName>
        <fullName evidence="9">Putative small lipoprotein YifL</fullName>
    </submittedName>
</protein>
<comment type="caution">
    <text evidence="9">The sequence shown here is derived from an EMBL/GenBank/DDBJ whole genome shotgun (WGS) entry which is preliminary data.</text>
</comment>
<dbReference type="PROSITE" id="PS51257">
    <property type="entry name" value="PROKAR_LIPOPROTEIN"/>
    <property type="match status" value="1"/>
</dbReference>
<dbReference type="Pfam" id="PF13627">
    <property type="entry name" value="LptM_cons"/>
    <property type="match status" value="1"/>
</dbReference>
<name>A0A7W6J6Z9_9HYPH</name>
<comment type="subcellular location">
    <subcellularLocation>
        <location evidence="1">Cell outer membrane</location>
        <topology evidence="1">Lipid-anchor</topology>
    </subcellularLocation>
</comment>
<evidence type="ECO:0000256" key="6">
    <source>
        <dbReference type="ARBA" id="ARBA00023288"/>
    </source>
</evidence>
<feature type="signal peptide" evidence="8">
    <location>
        <begin position="1"/>
        <end position="22"/>
    </location>
</feature>
<evidence type="ECO:0000256" key="2">
    <source>
        <dbReference type="ARBA" id="ARBA00022729"/>
    </source>
</evidence>
<dbReference type="NCBIfam" id="NF047847">
    <property type="entry name" value="SS_mature_LptM"/>
    <property type="match status" value="1"/>
</dbReference>
<feature type="region of interest" description="Disordered" evidence="7">
    <location>
        <begin position="26"/>
        <end position="64"/>
    </location>
</feature>
<evidence type="ECO:0000256" key="4">
    <source>
        <dbReference type="ARBA" id="ARBA00023139"/>
    </source>
</evidence>
<dbReference type="GO" id="GO:0009279">
    <property type="term" value="C:cell outer membrane"/>
    <property type="evidence" value="ECO:0007669"/>
    <property type="project" value="UniProtKB-SubCell"/>
</dbReference>
<reference evidence="9 10" key="1">
    <citation type="submission" date="2020-08" db="EMBL/GenBank/DDBJ databases">
        <title>Genomic Encyclopedia of Type Strains, Phase IV (KMG-IV): sequencing the most valuable type-strain genomes for metagenomic binning, comparative biology and taxonomic classification.</title>
        <authorList>
            <person name="Goeker M."/>
        </authorList>
    </citation>
    <scope>NUCLEOTIDE SEQUENCE [LARGE SCALE GENOMIC DNA]</scope>
    <source>
        <strain evidence="9 10">DSM 29853</strain>
    </source>
</reference>
<keyword evidence="3" id="KW-0472">Membrane</keyword>
<dbReference type="InterPro" id="IPR032831">
    <property type="entry name" value="LptM_cons"/>
</dbReference>
<feature type="chain" id="PRO_5031221627" evidence="8">
    <location>
        <begin position="23"/>
        <end position="64"/>
    </location>
</feature>
<accession>A0A7W6J6Z9</accession>
<sequence>MLKKTVKLAPLLALLAASLALSSCGRKGDLDPPSVAAQADTKYGKQGATQPAQPDKPFVLDPLL</sequence>
<dbReference type="EMBL" id="JACIEZ010000004">
    <property type="protein sequence ID" value="MBB4065117.1"/>
    <property type="molecule type" value="Genomic_DNA"/>
</dbReference>
<gene>
    <name evidence="9" type="ORF">GGR23_002318</name>
</gene>
<dbReference type="AlphaFoldDB" id="A0A7W6J6Z9"/>
<evidence type="ECO:0000256" key="1">
    <source>
        <dbReference type="ARBA" id="ARBA00004459"/>
    </source>
</evidence>